<evidence type="ECO:0000259" key="8">
    <source>
        <dbReference type="PROSITE" id="PS51324"/>
    </source>
</evidence>
<evidence type="ECO:0000256" key="3">
    <source>
        <dbReference type="ARBA" id="ARBA00022827"/>
    </source>
</evidence>
<accession>A0A1Y2F8N4</accession>
<dbReference type="GO" id="GO:0005739">
    <property type="term" value="C:mitochondrion"/>
    <property type="evidence" value="ECO:0007669"/>
    <property type="project" value="TreeGrafter"/>
</dbReference>
<dbReference type="FunFam" id="1.20.120.310:FF:000002">
    <property type="entry name" value="Sulfhydryl oxidase"/>
    <property type="match status" value="1"/>
</dbReference>
<dbReference type="PROSITE" id="PS51324">
    <property type="entry name" value="ERV_ALR"/>
    <property type="match status" value="1"/>
</dbReference>
<feature type="region of interest" description="Disordered" evidence="7">
    <location>
        <begin position="132"/>
        <end position="155"/>
    </location>
</feature>
<dbReference type="PANTHER" id="PTHR12645">
    <property type="entry name" value="ALR/ERV"/>
    <property type="match status" value="1"/>
</dbReference>
<evidence type="ECO:0000313" key="9">
    <source>
        <dbReference type="EMBL" id="ORY80233.1"/>
    </source>
</evidence>
<dbReference type="EC" id="1.8.3.2" evidence="6"/>
<dbReference type="Pfam" id="PF05638">
    <property type="entry name" value="T6SS_HCP"/>
    <property type="match status" value="1"/>
</dbReference>
<organism evidence="9 10">
    <name type="scientific">Leucosporidium creatinivorum</name>
    <dbReference type="NCBI Taxonomy" id="106004"/>
    <lineage>
        <taxon>Eukaryota</taxon>
        <taxon>Fungi</taxon>
        <taxon>Dikarya</taxon>
        <taxon>Basidiomycota</taxon>
        <taxon>Pucciniomycotina</taxon>
        <taxon>Microbotryomycetes</taxon>
        <taxon>Leucosporidiales</taxon>
        <taxon>Leucosporidium</taxon>
    </lineage>
</organism>
<evidence type="ECO:0000256" key="1">
    <source>
        <dbReference type="ARBA" id="ARBA00001974"/>
    </source>
</evidence>
<dbReference type="Gene3D" id="2.30.110.20">
    <property type="entry name" value="Hcp1-like"/>
    <property type="match status" value="1"/>
</dbReference>
<dbReference type="InterPro" id="IPR039799">
    <property type="entry name" value="ALR/ERV"/>
</dbReference>
<dbReference type="GO" id="GO:0050660">
    <property type="term" value="F:flavin adenine dinucleotide binding"/>
    <property type="evidence" value="ECO:0007669"/>
    <property type="project" value="TreeGrafter"/>
</dbReference>
<dbReference type="InParanoid" id="A0A1Y2F8N4"/>
<dbReference type="Proteomes" id="UP000193467">
    <property type="component" value="Unassembled WGS sequence"/>
</dbReference>
<comment type="caution">
    <text evidence="9">The sequence shown here is derived from an EMBL/GenBank/DDBJ whole genome shotgun (WGS) entry which is preliminary data.</text>
</comment>
<evidence type="ECO:0000256" key="5">
    <source>
        <dbReference type="ARBA" id="ARBA00023157"/>
    </source>
</evidence>
<dbReference type="Pfam" id="PF04777">
    <property type="entry name" value="Evr1_Alr"/>
    <property type="match status" value="1"/>
</dbReference>
<feature type="region of interest" description="Disordered" evidence="7">
    <location>
        <begin position="345"/>
        <end position="376"/>
    </location>
</feature>
<keyword evidence="5" id="KW-1015">Disulfide bond</keyword>
<gene>
    <name evidence="9" type="ORF">BCR35DRAFT_352556</name>
</gene>
<comment type="catalytic activity">
    <reaction evidence="6">
        <text>2 R'C(R)SH + O2 = R'C(R)S-S(R)CR' + H2O2</text>
        <dbReference type="Rhea" id="RHEA:17357"/>
        <dbReference type="ChEBI" id="CHEBI:15379"/>
        <dbReference type="ChEBI" id="CHEBI:16240"/>
        <dbReference type="ChEBI" id="CHEBI:16520"/>
        <dbReference type="ChEBI" id="CHEBI:17412"/>
        <dbReference type="EC" id="1.8.3.2"/>
    </reaction>
</comment>
<dbReference type="InterPro" id="IPR036774">
    <property type="entry name" value="ERV/ALR_sulphydryl_oxid_sf"/>
</dbReference>
<dbReference type="OrthoDB" id="59470at2759"/>
<protein>
    <recommendedName>
        <fullName evidence="6">Sulfhydryl oxidase</fullName>
        <ecNumber evidence="6">1.8.3.2</ecNumber>
    </recommendedName>
</protein>
<dbReference type="AlphaFoldDB" id="A0A1Y2F8N4"/>
<dbReference type="EMBL" id="MCGR01000025">
    <property type="protein sequence ID" value="ORY80233.1"/>
    <property type="molecule type" value="Genomic_DNA"/>
</dbReference>
<feature type="compositionally biased region" description="Polar residues" evidence="7">
    <location>
        <begin position="345"/>
        <end position="354"/>
    </location>
</feature>
<comment type="cofactor">
    <cofactor evidence="1 6">
        <name>FAD</name>
        <dbReference type="ChEBI" id="CHEBI:57692"/>
    </cofactor>
</comment>
<keyword evidence="2 6" id="KW-0285">Flavoprotein</keyword>
<dbReference type="SUPFAM" id="SSF69000">
    <property type="entry name" value="FAD-dependent thiol oxidase"/>
    <property type="match status" value="1"/>
</dbReference>
<evidence type="ECO:0000256" key="4">
    <source>
        <dbReference type="ARBA" id="ARBA00023002"/>
    </source>
</evidence>
<dbReference type="InterPro" id="IPR036624">
    <property type="entry name" value="Hcp1-lik_sf"/>
</dbReference>
<dbReference type="InterPro" id="IPR008514">
    <property type="entry name" value="T6SS_Hcp"/>
</dbReference>
<dbReference type="STRING" id="106004.A0A1Y2F8N4"/>
<dbReference type="GO" id="GO:0016971">
    <property type="term" value="F:flavin-dependent sulfhydryl oxidase activity"/>
    <property type="evidence" value="ECO:0007669"/>
    <property type="project" value="InterPro"/>
</dbReference>
<reference evidence="9 10" key="1">
    <citation type="submission" date="2016-07" db="EMBL/GenBank/DDBJ databases">
        <title>Pervasive Adenine N6-methylation of Active Genes in Fungi.</title>
        <authorList>
            <consortium name="DOE Joint Genome Institute"/>
            <person name="Mondo S.J."/>
            <person name="Dannebaum R.O."/>
            <person name="Kuo R.C."/>
            <person name="Labutti K."/>
            <person name="Haridas S."/>
            <person name="Kuo A."/>
            <person name="Salamov A."/>
            <person name="Ahrendt S.R."/>
            <person name="Lipzen A."/>
            <person name="Sullivan W."/>
            <person name="Andreopoulos W.B."/>
            <person name="Clum A."/>
            <person name="Lindquist E."/>
            <person name="Daum C."/>
            <person name="Ramamoorthy G.K."/>
            <person name="Gryganskyi A."/>
            <person name="Culley D."/>
            <person name="Magnuson J.K."/>
            <person name="James T.Y."/>
            <person name="O'Malley M.A."/>
            <person name="Stajich J.E."/>
            <person name="Spatafora J.W."/>
            <person name="Visel A."/>
            <person name="Grigoriev I.V."/>
        </authorList>
    </citation>
    <scope>NUCLEOTIDE SEQUENCE [LARGE SCALE GENOMIC DNA]</scope>
    <source>
        <strain evidence="9 10">62-1032</strain>
    </source>
</reference>
<dbReference type="InterPro" id="IPR017905">
    <property type="entry name" value="ERV/ALR_sulphydryl_oxidase"/>
</dbReference>
<keyword evidence="3 6" id="KW-0274">FAD</keyword>
<feature type="compositionally biased region" description="Low complexity" evidence="7">
    <location>
        <begin position="360"/>
        <end position="376"/>
    </location>
</feature>
<keyword evidence="10" id="KW-1185">Reference proteome</keyword>
<sequence>MPKLGNETVKAELGRASWKLLHTMAARFPEHPTESERDAFKSFIYLFSRLYPCGECAAHFQELLRKHPPQTATRGAASLHLCHLHNLVNERLGKEEFDCSANLEGVYDCGCGEEPVGDAATVGIMEGMSTARDPSFRRRRERVGSSASDQKRRGHGGLLESYKGLFTSMRLLSFISHMYWSNSTTISAAPNGPEVLDPKERFTLLYLLWASLVHAATAPSSSGYQLTLRSGDTPFISPAGSTVSKALVVSSFSWAGVGQGTLRTLTLTHFPDLNSAVLAAAAVNRQTYSSMEFTVLSTINFKNPSTVFSMRGVKVQSVSWTGDTTSTPVETIVLSFDQVTISRTESNGSSSRTLQGVFDPTTTSPSGPITTSPATA</sequence>
<evidence type="ECO:0000256" key="6">
    <source>
        <dbReference type="RuleBase" id="RU371123"/>
    </source>
</evidence>
<evidence type="ECO:0000256" key="2">
    <source>
        <dbReference type="ARBA" id="ARBA00022630"/>
    </source>
</evidence>
<dbReference type="Gene3D" id="1.20.120.310">
    <property type="entry name" value="ERV/ALR sulfhydryl oxidase domain"/>
    <property type="match status" value="1"/>
</dbReference>
<name>A0A1Y2F8N4_9BASI</name>
<feature type="domain" description="ERV/ALR sulfhydryl oxidase" evidence="8">
    <location>
        <begin position="6"/>
        <end position="107"/>
    </location>
</feature>
<evidence type="ECO:0000256" key="7">
    <source>
        <dbReference type="SAM" id="MobiDB-lite"/>
    </source>
</evidence>
<proteinExistence type="predicted"/>
<dbReference type="SUPFAM" id="SSF141452">
    <property type="entry name" value="Hcp1-like"/>
    <property type="match status" value="1"/>
</dbReference>
<evidence type="ECO:0000313" key="10">
    <source>
        <dbReference type="Proteomes" id="UP000193467"/>
    </source>
</evidence>
<keyword evidence="4 6" id="KW-0560">Oxidoreductase</keyword>
<dbReference type="PANTHER" id="PTHR12645:SF1">
    <property type="entry name" value="FAD-LINKED SULFHYDRYL OXIDASE ERV2"/>
    <property type="match status" value="1"/>
</dbReference>